<dbReference type="FunFam" id="1.20.5.1700:FF:000001">
    <property type="entry name" value="Transforming acidic coiled-coil-containing protein 1 isoform 2"/>
    <property type="match status" value="1"/>
</dbReference>
<dbReference type="Pfam" id="PF05010">
    <property type="entry name" value="TACC_C"/>
    <property type="match status" value="1"/>
</dbReference>
<gene>
    <name evidence="11 12 13" type="primary">LOC117647417</name>
</gene>
<evidence type="ECO:0000256" key="3">
    <source>
        <dbReference type="ARBA" id="ARBA00022490"/>
    </source>
</evidence>
<dbReference type="OrthoDB" id="10255048at2759"/>
<feature type="compositionally biased region" description="Polar residues" evidence="8">
    <location>
        <begin position="639"/>
        <end position="659"/>
    </location>
</feature>
<dbReference type="RefSeq" id="XP_034245039.1">
    <property type="nucleotide sequence ID" value="XM_034389148.1"/>
</dbReference>
<feature type="region of interest" description="Disordered" evidence="8">
    <location>
        <begin position="38"/>
        <end position="165"/>
    </location>
</feature>
<dbReference type="GO" id="GO:0005856">
    <property type="term" value="C:cytoskeleton"/>
    <property type="evidence" value="ECO:0007669"/>
    <property type="project" value="UniProtKB-SubCell"/>
</dbReference>
<feature type="compositionally biased region" description="Polar residues" evidence="8">
    <location>
        <begin position="93"/>
        <end position="107"/>
    </location>
</feature>
<feature type="region of interest" description="Disordered" evidence="8">
    <location>
        <begin position="463"/>
        <end position="558"/>
    </location>
</feature>
<keyword evidence="5 7" id="KW-0175">Coiled coil</keyword>
<comment type="similarity">
    <text evidence="2">Belongs to the TACC family.</text>
</comment>
<evidence type="ECO:0000313" key="12">
    <source>
        <dbReference type="RefSeq" id="XP_034245038.1"/>
    </source>
</evidence>
<feature type="compositionally biased region" description="Polar residues" evidence="8">
    <location>
        <begin position="516"/>
        <end position="528"/>
    </location>
</feature>
<dbReference type="InterPro" id="IPR039915">
    <property type="entry name" value="TACC"/>
</dbReference>
<dbReference type="PANTHER" id="PTHR13924:SF10">
    <property type="entry name" value="TRANSFORMING ACIDIC COILED-COIL PROTEIN, ISOFORM K"/>
    <property type="match status" value="1"/>
</dbReference>
<evidence type="ECO:0000256" key="7">
    <source>
        <dbReference type="SAM" id="Coils"/>
    </source>
</evidence>
<keyword evidence="3" id="KW-0963">Cytoplasm</keyword>
<dbReference type="RefSeq" id="XP_034245038.1">
    <property type="nucleotide sequence ID" value="XM_034389147.1"/>
</dbReference>
<organism evidence="13">
    <name type="scientific">Thrips palmi</name>
    <name type="common">Melon thrips</name>
    <dbReference type="NCBI Taxonomy" id="161013"/>
    <lineage>
        <taxon>Eukaryota</taxon>
        <taxon>Metazoa</taxon>
        <taxon>Ecdysozoa</taxon>
        <taxon>Arthropoda</taxon>
        <taxon>Hexapoda</taxon>
        <taxon>Insecta</taxon>
        <taxon>Pterygota</taxon>
        <taxon>Neoptera</taxon>
        <taxon>Paraneoptera</taxon>
        <taxon>Thysanoptera</taxon>
        <taxon>Terebrantia</taxon>
        <taxon>Thripoidea</taxon>
        <taxon>Thripidae</taxon>
        <taxon>Thrips</taxon>
    </lineage>
</organism>
<evidence type="ECO:0000259" key="9">
    <source>
        <dbReference type="Pfam" id="PF05010"/>
    </source>
</evidence>
<feature type="compositionally biased region" description="Basic and acidic residues" evidence="8">
    <location>
        <begin position="469"/>
        <end position="489"/>
    </location>
</feature>
<feature type="region of interest" description="Disordered" evidence="8">
    <location>
        <begin position="241"/>
        <end position="279"/>
    </location>
</feature>
<evidence type="ECO:0000256" key="2">
    <source>
        <dbReference type="ARBA" id="ARBA00009423"/>
    </source>
</evidence>
<dbReference type="GO" id="GO:0005737">
    <property type="term" value="C:cytoplasm"/>
    <property type="evidence" value="ECO:0007669"/>
    <property type="project" value="TreeGrafter"/>
</dbReference>
<dbReference type="Proteomes" id="UP000515158">
    <property type="component" value="Unplaced"/>
</dbReference>
<feature type="compositionally biased region" description="Polar residues" evidence="8">
    <location>
        <begin position="114"/>
        <end position="133"/>
    </location>
</feature>
<name>A0A6P8ZQ10_THRPL</name>
<dbReference type="RefSeq" id="XP_034245037.1">
    <property type="nucleotide sequence ID" value="XM_034389146.1"/>
</dbReference>
<evidence type="ECO:0000313" key="11">
    <source>
        <dbReference type="RefSeq" id="XP_034245037.1"/>
    </source>
</evidence>
<feature type="region of interest" description="Disordered" evidence="8">
    <location>
        <begin position="637"/>
        <end position="659"/>
    </location>
</feature>
<dbReference type="KEGG" id="tpal:117647417"/>
<feature type="region of interest" description="Disordered" evidence="8">
    <location>
        <begin position="936"/>
        <end position="997"/>
    </location>
</feature>
<feature type="region of interest" description="Disordered" evidence="8">
    <location>
        <begin position="1"/>
        <end position="22"/>
    </location>
</feature>
<accession>A0A6P8ZQ10</accession>
<keyword evidence="6" id="KW-0206">Cytoskeleton</keyword>
<dbReference type="GO" id="GO:0007052">
    <property type="term" value="P:mitotic spindle organization"/>
    <property type="evidence" value="ECO:0007669"/>
    <property type="project" value="InterPro"/>
</dbReference>
<evidence type="ECO:0000256" key="1">
    <source>
        <dbReference type="ARBA" id="ARBA00004245"/>
    </source>
</evidence>
<feature type="compositionally biased region" description="Polar residues" evidence="8">
    <location>
        <begin position="490"/>
        <end position="499"/>
    </location>
</feature>
<proteinExistence type="inferred from homology"/>
<sequence length="1252" mass="135241">MNSDENAPPTKDEKTTPAGMLSAPFGFFAGVRAMLSPQVKDPSSDAPIATGRPALRDANASLSPNPKGNMNGAQGLGGQGLGGQVAAEATGDSLLSPNQSSGFSSWQERGDRTSVASENSFVSALSSGNTSIPDSLHLASPGRHYGAESDTDTSTAYESAGETEGNVSGFEEVFKSSEGVSLNRPIAVSSPFEENRLDQTYEEGANTALNETVQLENSAQSADPLSVSFLVDHLGSLSLSTPLKRKDDASSPRGHVTLASDVSGDLNSSSEQDSISVTEPGVKESLDTTITLTETDEKEIEEITGKDSCKLQETSIPNDCQKSQDLNQTVDIASDSSSGNLSVVEVEQPDTDSEISAAALKELEGLGENFNSSSLNYSSLNYSELSAIEAKLLEGLDESYTYPSFSANNSALYPEVPQQNLAEHINESVSLPAISISQDSSQSESEEIHSTLNQTVVEVISDSLSQTSCEKESPSTHEPETLPSKHPEEVSSSAFTGHCTQPAVKSPEAENALKLDNSSEVVESSQELTKPVETNVLVSGEHVSENNSSLNDEVMQEHRDSFEDTPLVHSEDFSLPEPPKIIPTAASTFDEAPLPTKKQRTFEEILAEELAAQNLNCQTTDPEPKTVLVDQPLELPAVENSTSPSLVETESTTSLDESVNAESADSCGVIQCSPETGPEFDEIAIPIKPARTFEEILEAELAAEGDPENAVPSFSAEEAPIPSNPHRTFEEILAAQLAAGNDPEQAVPSFSNLNSSASSPRKLNESYAQLISSESTFLEEESEPALILDAHGELEPESNSGLDLLIEKCKLQEQDLELGESEFKDLADEAGRLLSESQRAGSMESLGSDLANQTVIKVDLESDTKSSAANIQVQPQSPPVKVELEDQFTSGADAFVDSSGFDFLSQRGGSNITRDFRKESLYVKFDPLVGSLSDSFSIMHPENSSDNQSGQTASGDEGLQSSESQLSASEKLVSLSPSSSKQATAPSTPLKGAVKSNPAKTPVHVMLNETLENIGLRGASVKQEDIIKKVQERQSVLEEQDKAYQERIAELEQRLQEMELQTSQGDKGLVQQLQQQLQEKTQSLGELNVIMKEYEKTISRLVAEKSQEKAASDEKQVELIKERDQAQEHLNNMEIAFSDIHTKYERLKSVVEVFKTNEETLNAALDQKQANYDKMQSMYDLLKSHAVAKLEKANQDLEAIRQKHQQENAKLKAMIKKLEIKTKSLEETLEQKVKENQALTAICDELINKVGE</sequence>
<dbReference type="InterPro" id="IPR007707">
    <property type="entry name" value="TACC_C"/>
</dbReference>
<feature type="compositionally biased region" description="Gly residues" evidence="8">
    <location>
        <begin position="74"/>
        <end position="83"/>
    </location>
</feature>
<protein>
    <submittedName>
        <fullName evidence="11 12">Uncharacterized protein LOC117647417 isoform X1</fullName>
    </submittedName>
</protein>
<evidence type="ECO:0000313" key="13">
    <source>
        <dbReference type="RefSeq" id="XP_034245039.1"/>
    </source>
</evidence>
<keyword evidence="10" id="KW-1185">Reference proteome</keyword>
<dbReference type="Gene3D" id="1.20.5.1700">
    <property type="match status" value="1"/>
</dbReference>
<reference evidence="11 12" key="1">
    <citation type="submission" date="2025-04" db="UniProtKB">
        <authorList>
            <consortium name="RefSeq"/>
        </authorList>
    </citation>
    <scope>IDENTIFICATION</scope>
    <source>
        <tissue evidence="11 12">Total insect</tissue>
    </source>
</reference>
<feature type="compositionally biased region" description="Polar residues" evidence="8">
    <location>
        <begin position="265"/>
        <end position="277"/>
    </location>
</feature>
<feature type="compositionally biased region" description="Low complexity" evidence="8">
    <location>
        <begin position="959"/>
        <end position="981"/>
    </location>
</feature>
<feature type="coiled-coil region" evidence="7">
    <location>
        <begin position="1027"/>
        <end position="1136"/>
    </location>
</feature>
<evidence type="ECO:0000256" key="6">
    <source>
        <dbReference type="ARBA" id="ARBA00023212"/>
    </source>
</evidence>
<evidence type="ECO:0000256" key="8">
    <source>
        <dbReference type="SAM" id="MobiDB-lite"/>
    </source>
</evidence>
<feature type="coiled-coil region" evidence="7">
    <location>
        <begin position="1183"/>
        <end position="1249"/>
    </location>
</feature>
<dbReference type="GeneID" id="117647417"/>
<dbReference type="GO" id="GO:0007097">
    <property type="term" value="P:nuclear migration"/>
    <property type="evidence" value="ECO:0007669"/>
    <property type="project" value="TreeGrafter"/>
</dbReference>
<dbReference type="PANTHER" id="PTHR13924">
    <property type="entry name" value="TRANSFORMING ACIDIC COILED-COIL CONTAINING PROTEIN 1/2"/>
    <property type="match status" value="1"/>
</dbReference>
<feature type="domain" description="Transforming acidic coiled-coil-containing protein C-terminal" evidence="9">
    <location>
        <begin position="1070"/>
        <end position="1247"/>
    </location>
</feature>
<dbReference type="CTD" id="40589"/>
<evidence type="ECO:0000256" key="5">
    <source>
        <dbReference type="ARBA" id="ARBA00023054"/>
    </source>
</evidence>
<feature type="compositionally biased region" description="Polar residues" evidence="8">
    <location>
        <begin position="936"/>
        <end position="954"/>
    </location>
</feature>
<evidence type="ECO:0000256" key="4">
    <source>
        <dbReference type="ARBA" id="ARBA00022553"/>
    </source>
</evidence>
<dbReference type="AlphaFoldDB" id="A0A6P8ZQ10"/>
<comment type="subcellular location">
    <subcellularLocation>
        <location evidence="1">Cytoplasm</location>
        <location evidence="1">Cytoskeleton</location>
    </subcellularLocation>
</comment>
<evidence type="ECO:0000313" key="10">
    <source>
        <dbReference type="Proteomes" id="UP000515158"/>
    </source>
</evidence>
<keyword evidence="4" id="KW-0597">Phosphoprotein</keyword>